<proteinExistence type="predicted"/>
<evidence type="ECO:0000256" key="1">
    <source>
        <dbReference type="SAM" id="SignalP"/>
    </source>
</evidence>
<feature type="signal peptide" evidence="1">
    <location>
        <begin position="1"/>
        <end position="20"/>
    </location>
</feature>
<evidence type="ECO:0000313" key="3">
    <source>
        <dbReference type="Proteomes" id="UP001225316"/>
    </source>
</evidence>
<sequence length="346" mass="38462">MRKLQFIILLFCLWGRVCCAAEAVVPVIPTMVTVCARTGADVAEDSTVLRRSLGFIVEQEGFLLTTYESLTVPETGTLLPRIEVQLSSGAAQQAYRARVIGVEPTLNFAVLKIESDASFEVSTILGDRELLPGEPIFALTQADRPELHLVSGRLQSLNSKECYQQDLTATMLAAEIEIPSSGIGGPVFDGTGAVIGMYTGYHPPEDEDEHLDEEAELTHILPIFLAFNIYDSIKQRQSLASPWTGFSVRPLNAMEQQQFPIAQGKFTGGIALEYIWENSPAQAMGLKVDDILLRFAYYPIHSPADFQKWLYLYGVGRTVKLYILREGEILLQEYTIEERPAWAIPQ</sequence>
<dbReference type="PANTHER" id="PTHR47389">
    <property type="entry name" value="OS09G0436400 PROTEIN"/>
    <property type="match status" value="1"/>
</dbReference>
<keyword evidence="1" id="KW-0732">Signal</keyword>
<dbReference type="EMBL" id="JARXHW010000009">
    <property type="protein sequence ID" value="MDQ8207047.1"/>
    <property type="molecule type" value="Genomic_DNA"/>
</dbReference>
<dbReference type="Proteomes" id="UP001225316">
    <property type="component" value="Unassembled WGS sequence"/>
</dbReference>
<keyword evidence="2" id="KW-0378">Hydrolase</keyword>
<dbReference type="Gene3D" id="2.40.10.120">
    <property type="match status" value="1"/>
</dbReference>
<keyword evidence="3" id="KW-1185">Reference proteome</keyword>
<feature type="chain" id="PRO_5047139567" evidence="1">
    <location>
        <begin position="21"/>
        <end position="346"/>
    </location>
</feature>
<organism evidence="2 3">
    <name type="scientific">Thalassobacterium maritimum</name>
    <dbReference type="NCBI Taxonomy" id="3041265"/>
    <lineage>
        <taxon>Bacteria</taxon>
        <taxon>Pseudomonadati</taxon>
        <taxon>Verrucomicrobiota</taxon>
        <taxon>Opitutia</taxon>
        <taxon>Puniceicoccales</taxon>
        <taxon>Coraliomargaritaceae</taxon>
        <taxon>Thalassobacterium</taxon>
    </lineage>
</organism>
<name>A0ABU1ATV1_9BACT</name>
<dbReference type="PANTHER" id="PTHR47389:SF8">
    <property type="entry name" value="EXPRESSED PROTEIN"/>
    <property type="match status" value="1"/>
</dbReference>
<gene>
    <name evidence="2" type="ORF">QEH52_05980</name>
</gene>
<dbReference type="Pfam" id="PF13365">
    <property type="entry name" value="Trypsin_2"/>
    <property type="match status" value="1"/>
</dbReference>
<dbReference type="SUPFAM" id="SSF50494">
    <property type="entry name" value="Trypsin-like serine proteases"/>
    <property type="match status" value="1"/>
</dbReference>
<evidence type="ECO:0000313" key="2">
    <source>
        <dbReference type="EMBL" id="MDQ8207047.1"/>
    </source>
</evidence>
<dbReference type="InterPro" id="IPR036034">
    <property type="entry name" value="PDZ_sf"/>
</dbReference>
<dbReference type="Gene3D" id="2.30.42.10">
    <property type="match status" value="1"/>
</dbReference>
<protein>
    <submittedName>
        <fullName evidence="2">S1C family serine protease</fullName>
        <ecNumber evidence="2">3.4.21.-</ecNumber>
    </submittedName>
</protein>
<dbReference type="EC" id="3.4.21.-" evidence="2"/>
<comment type="caution">
    <text evidence="2">The sequence shown here is derived from an EMBL/GenBank/DDBJ whole genome shotgun (WGS) entry which is preliminary data.</text>
</comment>
<accession>A0ABU1ATV1</accession>
<dbReference type="RefSeq" id="WP_308949184.1">
    <property type="nucleotide sequence ID" value="NZ_JARXHW010000009.1"/>
</dbReference>
<reference evidence="2 3" key="1">
    <citation type="submission" date="2023-04" db="EMBL/GenBank/DDBJ databases">
        <title>A novel bacteria isolated from coastal sediment.</title>
        <authorList>
            <person name="Liu X.-J."/>
            <person name="Du Z.-J."/>
        </authorList>
    </citation>
    <scope>NUCLEOTIDE SEQUENCE [LARGE SCALE GENOMIC DNA]</scope>
    <source>
        <strain evidence="2 3">SDUM461003</strain>
    </source>
</reference>
<keyword evidence="2" id="KW-0645">Protease</keyword>
<dbReference type="GO" id="GO:0006508">
    <property type="term" value="P:proteolysis"/>
    <property type="evidence" value="ECO:0007669"/>
    <property type="project" value="UniProtKB-KW"/>
</dbReference>
<dbReference type="GO" id="GO:0008233">
    <property type="term" value="F:peptidase activity"/>
    <property type="evidence" value="ECO:0007669"/>
    <property type="project" value="UniProtKB-KW"/>
</dbReference>
<dbReference type="SUPFAM" id="SSF50156">
    <property type="entry name" value="PDZ domain-like"/>
    <property type="match status" value="1"/>
</dbReference>
<dbReference type="InterPro" id="IPR009003">
    <property type="entry name" value="Peptidase_S1_PA"/>
</dbReference>